<evidence type="ECO:0000259" key="10">
    <source>
        <dbReference type="Pfam" id="PF13953"/>
    </source>
</evidence>
<keyword evidence="8 9" id="KW-0998">Cell outer membrane</keyword>
<protein>
    <submittedName>
        <fullName evidence="12">Outer membrane usher protein</fullName>
    </submittedName>
</protein>
<keyword evidence="4" id="KW-1134">Transmembrane beta strand</keyword>
<dbReference type="Gene3D" id="2.60.40.2610">
    <property type="entry name" value="Outer membrane usher protein FimD, plug domain"/>
    <property type="match status" value="1"/>
</dbReference>
<evidence type="ECO:0000256" key="7">
    <source>
        <dbReference type="ARBA" id="ARBA00023136"/>
    </source>
</evidence>
<accession>A0ABQ3H4G4</accession>
<dbReference type="InterPro" id="IPR043142">
    <property type="entry name" value="PapC-like_C_sf"/>
</dbReference>
<evidence type="ECO:0000256" key="8">
    <source>
        <dbReference type="ARBA" id="ARBA00023237"/>
    </source>
</evidence>
<evidence type="ECO:0000313" key="12">
    <source>
        <dbReference type="EMBL" id="GHD69949.1"/>
    </source>
</evidence>
<reference evidence="13" key="1">
    <citation type="journal article" date="2019" name="Int. J. Syst. Evol. Microbiol.">
        <title>The Global Catalogue of Microorganisms (GCM) 10K type strain sequencing project: providing services to taxonomists for standard genome sequencing and annotation.</title>
        <authorList>
            <consortium name="The Broad Institute Genomics Platform"/>
            <consortium name="The Broad Institute Genome Sequencing Center for Infectious Disease"/>
            <person name="Wu L."/>
            <person name="Ma J."/>
        </authorList>
    </citation>
    <scope>NUCLEOTIDE SEQUENCE [LARGE SCALE GENOMIC DNA]</scope>
    <source>
        <strain evidence="13">KCTC 23701</strain>
    </source>
</reference>
<feature type="domain" description="PapC-like C-terminal" evidence="10">
    <location>
        <begin position="734"/>
        <end position="800"/>
    </location>
</feature>
<dbReference type="InterPro" id="IPR000015">
    <property type="entry name" value="Fimb_usher"/>
</dbReference>
<comment type="caution">
    <text evidence="12">The sequence shown here is derived from an EMBL/GenBank/DDBJ whole genome shotgun (WGS) entry which is preliminary data.</text>
</comment>
<dbReference type="PROSITE" id="PS01151">
    <property type="entry name" value="FIMBRIAL_USHER"/>
    <property type="match status" value="1"/>
</dbReference>
<evidence type="ECO:0000256" key="6">
    <source>
        <dbReference type="ARBA" id="ARBA00022729"/>
    </source>
</evidence>
<evidence type="ECO:0000256" key="3">
    <source>
        <dbReference type="ARBA" id="ARBA00022448"/>
    </source>
</evidence>
<evidence type="ECO:0000256" key="5">
    <source>
        <dbReference type="ARBA" id="ARBA00022692"/>
    </source>
</evidence>
<dbReference type="Pfam" id="PF13953">
    <property type="entry name" value="PapC_C"/>
    <property type="match status" value="1"/>
</dbReference>
<proteinExistence type="inferred from homology"/>
<keyword evidence="5 9" id="KW-0812">Transmembrane</keyword>
<keyword evidence="3 9" id="KW-0813">Transport</keyword>
<dbReference type="Gene3D" id="2.60.40.3110">
    <property type="match status" value="1"/>
</dbReference>
<keyword evidence="9" id="KW-1029">Fimbrium biogenesis</keyword>
<dbReference type="Gene3D" id="3.10.20.410">
    <property type="match status" value="1"/>
</dbReference>
<dbReference type="PANTHER" id="PTHR30451:SF20">
    <property type="entry name" value="FIMBRIAE USHER"/>
    <property type="match status" value="1"/>
</dbReference>
<dbReference type="InterPro" id="IPR025949">
    <property type="entry name" value="PapC-like_C"/>
</dbReference>
<dbReference type="SUPFAM" id="SSF141729">
    <property type="entry name" value="FimD N-terminal domain-like"/>
    <property type="match status" value="1"/>
</dbReference>
<organism evidence="12 13">
    <name type="scientific">Jeongeupia chitinilytica</name>
    <dbReference type="NCBI Taxonomy" id="1041641"/>
    <lineage>
        <taxon>Bacteria</taxon>
        <taxon>Pseudomonadati</taxon>
        <taxon>Pseudomonadota</taxon>
        <taxon>Betaproteobacteria</taxon>
        <taxon>Neisseriales</taxon>
        <taxon>Chitinibacteraceae</taxon>
        <taxon>Jeongeupia</taxon>
    </lineage>
</organism>
<evidence type="ECO:0000313" key="13">
    <source>
        <dbReference type="Proteomes" id="UP000604737"/>
    </source>
</evidence>
<dbReference type="Pfam" id="PF00577">
    <property type="entry name" value="Usher"/>
    <property type="match status" value="1"/>
</dbReference>
<dbReference type="InterPro" id="IPR042186">
    <property type="entry name" value="FimD_plug_dom"/>
</dbReference>
<sequence>MQIAAVEFNQDFLPGFGSKIDISRFNKGNLALPGDYRAALYVNDVWIGVVNVALREIGKGTNNVQPVFNKDLLQRMGVDMTRLSEEARLKLDQADFGTSVLLPDLVAASMATFDMGEQRLDVSLPQVALSRNARGWVDPKFWDDGVPAAILQYNANVFHTGGAGYSSTQSYLGLNAGMNAGPWRLRLNGNVTHTSGGDTDVQSIQAYVQRGFEPIKSQLTVGDSFTDGSVFDSFGVRGIQLGTDDRMYPESLRGYAPVVRGMANSNAKVQIKQNGNIIYETTVSPGPFEISDLYATGYGGDLQVVVTEADGSQHISSVPYSSPVNALRAGRTRYNLAAGVYRNSSLTTSPLVFEASAQHGFNNLLTGYAGAIVAEGYMSAAVGAALNTQFGAFGLDVTETVSRFENQPDRYGQSIRASYSHLIAPTNTNLTLAAYRYSTAGFLSFTDAMSLRDLDRQNLAFAMPGVQKGRLQLTLNQSLNQWGSVYLSGYTQNYWNKRSSDTQFQFGYNASMGRVGLGLSVSREYDVDQSRWSNRFMLNLSIPLGMDAHAPTSMTSYTHDTRDGSSQYQESVTGTLGEDNQFNYGVTAARTEANGAGSNNISANAGYLSPFTQVRVNAGQGNGYTQAGGGLSGSVVAWPGGLALTPSTGDSFAVIEAKDAAGARIASQPGIRLDPFGHAVIAGMNPYSLNSVEIDTKGLPAGVQLSTTEQHFSPTAGAVVRVKFDTENKGKPTMLRIKRTNGEPLPFGADVIDASGKVVGNVAQGGRLIVYGAKDNSGELTVKWGNKADQSCQLQYKIPEAEGRKSALPVLAQGECR</sequence>
<evidence type="ECO:0000256" key="2">
    <source>
        <dbReference type="ARBA" id="ARBA00008064"/>
    </source>
</evidence>
<evidence type="ECO:0000256" key="1">
    <source>
        <dbReference type="ARBA" id="ARBA00004571"/>
    </source>
</evidence>
<evidence type="ECO:0000256" key="4">
    <source>
        <dbReference type="ARBA" id="ARBA00022452"/>
    </source>
</evidence>
<dbReference type="Pfam" id="PF13954">
    <property type="entry name" value="PapC_N"/>
    <property type="match status" value="1"/>
</dbReference>
<dbReference type="Gene3D" id="2.60.40.2070">
    <property type="match status" value="1"/>
</dbReference>
<dbReference type="PANTHER" id="PTHR30451">
    <property type="entry name" value="OUTER MEMBRANE USHER PROTEIN"/>
    <property type="match status" value="1"/>
</dbReference>
<evidence type="ECO:0000259" key="11">
    <source>
        <dbReference type="Pfam" id="PF13954"/>
    </source>
</evidence>
<dbReference type="InterPro" id="IPR018030">
    <property type="entry name" value="Fimbrial_membr_usher_CS"/>
</dbReference>
<dbReference type="InterPro" id="IPR037224">
    <property type="entry name" value="PapC_N_sf"/>
</dbReference>
<comment type="similarity">
    <text evidence="2 9">Belongs to the fimbrial export usher family.</text>
</comment>
<dbReference type="Proteomes" id="UP000604737">
    <property type="component" value="Unassembled WGS sequence"/>
</dbReference>
<feature type="domain" description="PapC N-terminal" evidence="11">
    <location>
        <begin position="7"/>
        <end position="156"/>
    </location>
</feature>
<dbReference type="InterPro" id="IPR025885">
    <property type="entry name" value="PapC_N"/>
</dbReference>
<keyword evidence="13" id="KW-1185">Reference proteome</keyword>
<dbReference type="EMBL" id="BMYO01000015">
    <property type="protein sequence ID" value="GHD69949.1"/>
    <property type="molecule type" value="Genomic_DNA"/>
</dbReference>
<evidence type="ECO:0000256" key="9">
    <source>
        <dbReference type="RuleBase" id="RU003884"/>
    </source>
</evidence>
<keyword evidence="6" id="KW-0732">Signal</keyword>
<name>A0ABQ3H4G4_9NEIS</name>
<keyword evidence="7 9" id="KW-0472">Membrane</keyword>
<gene>
    <name evidence="12" type="primary">htrE</name>
    <name evidence="12" type="ORF">GCM10007350_37350</name>
</gene>
<comment type="subcellular location">
    <subcellularLocation>
        <location evidence="1 9">Cell outer membrane</location>
        <topology evidence="1 9">Multi-pass membrane protein</topology>
    </subcellularLocation>
</comment>